<comment type="similarity">
    <text evidence="1">Belongs to the TRAFAC class dynamin-like GTPase superfamily. IRG family.</text>
</comment>
<dbReference type="InterPro" id="IPR029039">
    <property type="entry name" value="Flavoprotein-like_sf"/>
</dbReference>
<evidence type="ECO:0000313" key="7">
    <source>
        <dbReference type="RefSeq" id="XP_021097669.1"/>
    </source>
</evidence>
<dbReference type="GO" id="GO:0000045">
    <property type="term" value="P:autophagosome assembly"/>
    <property type="evidence" value="ECO:0007669"/>
    <property type="project" value="TreeGrafter"/>
</dbReference>
<proteinExistence type="inferred from homology"/>
<dbReference type="InterPro" id="IPR030385">
    <property type="entry name" value="G_IRG_dom"/>
</dbReference>
<sequence length="459" mass="51537">MANLIREPLMIFVCATTGEGDAPDNMKCPRLLTAMGQIFSSTSSNTQNGDLASSFDEYFKNFKMESKILSEEIHTLIEYHLRRGDVQKAVSVISAALKDIENAPLSIAVTGESGTGKSSLINALRGVGHEEEGAAATGPTETTMVRTEYKHPVFPSVSIWDLPGLGSTTFPPKTYLEEVKFAEYDFFLVVSATRFKDNDAKLAQAIAKMNKKFYFVRTKIDNELNSEQRTKPTTFNKEDVLQKMHKDCLTQLQRANVTAVQVFLVSSLDRSDYDFPELENTLLRDLPAHKRHIFMLCLPSVTEAAIDQKRDSLKQKVWLEALKAGVWAAIPLMGLFSDNDIGKLQETLTRYRSYFGLDDASLEQMARELHVSVEHLKANLQSPHLLSAETKESLWEMLKQYIEKVLSVMIGPIGLGLYFTKTFYLHYYFLETVASDAKALLKKEDLFGDSVGSEEGYSK</sequence>
<organism evidence="6 7">
    <name type="scientific">Heterocephalus glaber</name>
    <name type="common">Naked mole rat</name>
    <dbReference type="NCBI Taxonomy" id="10181"/>
    <lineage>
        <taxon>Eukaryota</taxon>
        <taxon>Metazoa</taxon>
        <taxon>Chordata</taxon>
        <taxon>Craniata</taxon>
        <taxon>Vertebrata</taxon>
        <taxon>Euteleostomi</taxon>
        <taxon>Mammalia</taxon>
        <taxon>Eutheria</taxon>
        <taxon>Euarchontoglires</taxon>
        <taxon>Glires</taxon>
        <taxon>Rodentia</taxon>
        <taxon>Hystricomorpha</taxon>
        <taxon>Bathyergidae</taxon>
        <taxon>Heterocephalus</taxon>
    </lineage>
</organism>
<protein>
    <submittedName>
        <fullName evidence="7">T-cell-specific guanine nucleotide triphosphate-binding protein 1-like isoform X1</fullName>
    </submittedName>
</protein>
<dbReference type="InterPro" id="IPR027417">
    <property type="entry name" value="P-loop_NTPase"/>
</dbReference>
<keyword evidence="4" id="KW-0342">GTP-binding</keyword>
<gene>
    <name evidence="7" type="primary">LOC101708940</name>
</gene>
<name>A0AAX6RMI8_HETGA</name>
<accession>A0AAX6RMI8</accession>
<dbReference type="GO" id="GO:0045087">
    <property type="term" value="P:innate immune response"/>
    <property type="evidence" value="ECO:0007669"/>
    <property type="project" value="TreeGrafter"/>
</dbReference>
<dbReference type="SUPFAM" id="SSF52540">
    <property type="entry name" value="P-loop containing nucleoside triphosphate hydrolases"/>
    <property type="match status" value="1"/>
</dbReference>
<dbReference type="CDD" id="cd04104">
    <property type="entry name" value="p47_IIGP_like"/>
    <property type="match status" value="1"/>
</dbReference>
<dbReference type="InterPro" id="IPR051515">
    <property type="entry name" value="IRG"/>
</dbReference>
<dbReference type="AlphaFoldDB" id="A0AAX6RMI8"/>
<dbReference type="PROSITE" id="PS51716">
    <property type="entry name" value="G_IRG"/>
    <property type="match status" value="1"/>
</dbReference>
<keyword evidence="2" id="KW-0547">Nucleotide-binding</keyword>
<dbReference type="GO" id="GO:0003924">
    <property type="term" value="F:GTPase activity"/>
    <property type="evidence" value="ECO:0007669"/>
    <property type="project" value="TreeGrafter"/>
</dbReference>
<dbReference type="SUPFAM" id="SSF52218">
    <property type="entry name" value="Flavoproteins"/>
    <property type="match status" value="1"/>
</dbReference>
<evidence type="ECO:0000313" key="6">
    <source>
        <dbReference type="Proteomes" id="UP000694906"/>
    </source>
</evidence>
<evidence type="ECO:0000256" key="1">
    <source>
        <dbReference type="ARBA" id="ARBA00005429"/>
    </source>
</evidence>
<dbReference type="GeneID" id="101708940"/>
<evidence type="ECO:0000256" key="4">
    <source>
        <dbReference type="ARBA" id="ARBA00023134"/>
    </source>
</evidence>
<dbReference type="InterPro" id="IPR007743">
    <property type="entry name" value="Immunity-related_GTPase-like"/>
</dbReference>
<dbReference type="PANTHER" id="PTHR32341:SF15">
    <property type="entry name" value="INTERFERON-GAMMA-INDUCIBLE GTPASE 10-RELATED"/>
    <property type="match status" value="1"/>
</dbReference>
<dbReference type="PANTHER" id="PTHR32341">
    <property type="entry name" value="INTERFERON-INDUCIBLE GTPASE"/>
    <property type="match status" value="1"/>
</dbReference>
<feature type="domain" description="IRG-type G" evidence="5">
    <location>
        <begin position="103"/>
        <end position="285"/>
    </location>
</feature>
<evidence type="ECO:0000256" key="2">
    <source>
        <dbReference type="ARBA" id="ARBA00022741"/>
    </source>
</evidence>
<dbReference type="FunFam" id="3.40.50.300:FF:000541">
    <property type="entry name" value="Immunity related GTPase M"/>
    <property type="match status" value="1"/>
</dbReference>
<dbReference type="Proteomes" id="UP000694906">
    <property type="component" value="Unplaced"/>
</dbReference>
<evidence type="ECO:0000256" key="3">
    <source>
        <dbReference type="ARBA" id="ARBA00022801"/>
    </source>
</evidence>
<dbReference type="GO" id="GO:0005525">
    <property type="term" value="F:GTP binding"/>
    <property type="evidence" value="ECO:0007669"/>
    <property type="project" value="UniProtKB-KW"/>
</dbReference>
<dbReference type="GO" id="GO:0005789">
    <property type="term" value="C:endoplasmic reticulum membrane"/>
    <property type="evidence" value="ECO:0007669"/>
    <property type="project" value="TreeGrafter"/>
</dbReference>
<evidence type="ECO:0000259" key="5">
    <source>
        <dbReference type="PROSITE" id="PS51716"/>
    </source>
</evidence>
<dbReference type="Gene3D" id="3.40.50.300">
    <property type="entry name" value="P-loop containing nucleotide triphosphate hydrolases"/>
    <property type="match status" value="1"/>
</dbReference>
<reference evidence="7" key="1">
    <citation type="submission" date="2025-08" db="UniProtKB">
        <authorList>
            <consortium name="RefSeq"/>
        </authorList>
    </citation>
    <scope>IDENTIFICATION</scope>
</reference>
<dbReference type="GO" id="GO:0035458">
    <property type="term" value="P:cellular response to interferon-beta"/>
    <property type="evidence" value="ECO:0007669"/>
    <property type="project" value="TreeGrafter"/>
</dbReference>
<dbReference type="RefSeq" id="XP_021097669.1">
    <property type="nucleotide sequence ID" value="XM_021242010.1"/>
</dbReference>
<keyword evidence="3" id="KW-0378">Hydrolase</keyword>
<keyword evidence="6" id="KW-1185">Reference proteome</keyword>
<dbReference type="Pfam" id="PF05049">
    <property type="entry name" value="IIGP"/>
    <property type="match status" value="1"/>
</dbReference>